<name>A0ACB8JP54_CITSI</name>
<protein>
    <submittedName>
        <fullName evidence="1">Uncharacterized protein</fullName>
    </submittedName>
</protein>
<gene>
    <name evidence="1" type="ORF">KPL71_017399</name>
</gene>
<reference evidence="2" key="1">
    <citation type="journal article" date="2023" name="Hortic. Res.">
        <title>A chromosome-level phased genome enabling allele-level studies in sweet orange: a case study on citrus Huanglongbing tolerance.</title>
        <authorList>
            <person name="Wu B."/>
            <person name="Yu Q."/>
            <person name="Deng Z."/>
            <person name="Duan Y."/>
            <person name="Luo F."/>
            <person name="Gmitter F. Jr."/>
        </authorList>
    </citation>
    <scope>NUCLEOTIDE SEQUENCE [LARGE SCALE GENOMIC DNA]</scope>
    <source>
        <strain evidence="2">cv. Valencia</strain>
    </source>
</reference>
<dbReference type="Proteomes" id="UP000829398">
    <property type="component" value="Chromosome 6"/>
</dbReference>
<accession>A0ACB8JP54</accession>
<evidence type="ECO:0000313" key="2">
    <source>
        <dbReference type="Proteomes" id="UP000829398"/>
    </source>
</evidence>
<evidence type="ECO:0000313" key="1">
    <source>
        <dbReference type="EMBL" id="KAH9734506.1"/>
    </source>
</evidence>
<organism evidence="1 2">
    <name type="scientific">Citrus sinensis</name>
    <name type="common">Sweet orange</name>
    <name type="synonym">Citrus aurantium var. sinensis</name>
    <dbReference type="NCBI Taxonomy" id="2711"/>
    <lineage>
        <taxon>Eukaryota</taxon>
        <taxon>Viridiplantae</taxon>
        <taxon>Streptophyta</taxon>
        <taxon>Embryophyta</taxon>
        <taxon>Tracheophyta</taxon>
        <taxon>Spermatophyta</taxon>
        <taxon>Magnoliopsida</taxon>
        <taxon>eudicotyledons</taxon>
        <taxon>Gunneridae</taxon>
        <taxon>Pentapetalae</taxon>
        <taxon>rosids</taxon>
        <taxon>malvids</taxon>
        <taxon>Sapindales</taxon>
        <taxon>Rutaceae</taxon>
        <taxon>Aurantioideae</taxon>
        <taxon>Citrus</taxon>
    </lineage>
</organism>
<dbReference type="EMBL" id="CM039175">
    <property type="protein sequence ID" value="KAH9734506.1"/>
    <property type="molecule type" value="Genomic_DNA"/>
</dbReference>
<sequence>MATNKERIERVEAELGDMQDSMKLMELGINDKLHHLEETLSKLAELISASKGTPSHNNHENAGEANQWWQWLHKAYKEEGCTVTWEIFVEELWARFGPTECEDFDEALSLLKQTGSLRDYQKEFERLGNRVHGWSQKALKKLLRPSLNNHIPPAQPIINRVAPTVPFKRLSWEEMQRCRAQVCLHMNIEESLSTAPPDMQDLLKGYMDLFQELTQLPPTCEIDHRITLKEGIEPVNVRPYHYAYFQEAEIEKQLHRQSTVFKCAHQKLASEFFGPYQILHKVGNVAYKLQLPAGSRIHPVFRVSLLKKVIGNLPQSTSDLPSIDDEGVLILKPDYIVDARWLKRGSKFVEQSLVRWKRLPREEATWEDTDVIKQRFPHMTLVLKGPLYGGGINKEPRKSKRTPKPNNTY</sequence>
<comment type="caution">
    <text evidence="1">The sequence shown here is derived from an EMBL/GenBank/DDBJ whole genome shotgun (WGS) entry which is preliminary data.</text>
</comment>
<proteinExistence type="predicted"/>
<keyword evidence="2" id="KW-1185">Reference proteome</keyword>